<feature type="domain" description="Helicase ATP-binding" evidence="11">
    <location>
        <begin position="144"/>
        <end position="327"/>
    </location>
</feature>
<dbReference type="GO" id="GO:0005634">
    <property type="term" value="C:nucleus"/>
    <property type="evidence" value="ECO:0007669"/>
    <property type="project" value="UniProtKB-SubCell"/>
</dbReference>
<dbReference type="SUPFAM" id="SSF52540">
    <property type="entry name" value="P-loop containing nucleoside triphosphate hydrolases"/>
    <property type="match status" value="1"/>
</dbReference>
<dbReference type="GO" id="GO:0004386">
    <property type="term" value="F:helicase activity"/>
    <property type="evidence" value="ECO:0007669"/>
    <property type="project" value="UniProtKB-KW"/>
</dbReference>
<evidence type="ECO:0000256" key="1">
    <source>
        <dbReference type="ARBA" id="ARBA00004123"/>
    </source>
</evidence>
<dbReference type="Pfam" id="PF00176">
    <property type="entry name" value="SNF2-rel_dom"/>
    <property type="match status" value="2"/>
</dbReference>
<evidence type="ECO:0000256" key="10">
    <source>
        <dbReference type="SAM" id="MobiDB-lite"/>
    </source>
</evidence>
<gene>
    <name evidence="12" type="ORF">Zmor_008817</name>
</gene>
<evidence type="ECO:0000256" key="3">
    <source>
        <dbReference type="ARBA" id="ARBA00022801"/>
    </source>
</evidence>
<keyword evidence="9" id="KW-0175">Coiled coil</keyword>
<sequence>MVRHHQALEQELKRREQLLERERMRMLMEDNEDEYRKLVKEKKDSRLAYLLNQTDAYVQKFKELVKARQQGRAATGEHKNREVQDAVEAPDVAPPNLDDADDDRDDERGRQRSYYMLAHSLGEEVLQQPSILVGGLLKPYQLLPAILIPANAGILADEMGLGKTIQSISLIAYLHEVKQFKGPYLLAVPLSTISNWRIEFQKWAPSIPVLVYKGKPHERKYLQSKLRTSEFEVCLTTYEFIMKDKSSLGRVKWQYLIVDEGHRIKNKDAKLTVILADYYKSNVYSHWRSSFPLELFIKVPHRLLLTGTPLQNSLPELWALMNFLLPDIFNSCQTFEDWFNRPFANTGEKAELNAEETILVIRGLHKVLRPFLLRRLKSEVEAQLPQKQEYVIKVGMTPLQQRLYDRIKSKIIVTEGLGGQVPNSCDPVQLS</sequence>
<proteinExistence type="predicted"/>
<dbReference type="FunFam" id="3.40.50.10810:FF:000005">
    <property type="entry name" value="Photoperiod-independent early flowering 1"/>
    <property type="match status" value="1"/>
</dbReference>
<keyword evidence="13" id="KW-1185">Reference proteome</keyword>
<evidence type="ECO:0000259" key="11">
    <source>
        <dbReference type="PROSITE" id="PS51192"/>
    </source>
</evidence>
<dbReference type="GO" id="GO:0005524">
    <property type="term" value="F:ATP binding"/>
    <property type="evidence" value="ECO:0007669"/>
    <property type="project" value="UniProtKB-KW"/>
</dbReference>
<evidence type="ECO:0000256" key="4">
    <source>
        <dbReference type="ARBA" id="ARBA00022806"/>
    </source>
</evidence>
<accession>A0AA38HHF5</accession>
<dbReference type="PANTHER" id="PTHR10799">
    <property type="entry name" value="SNF2/RAD54 HELICASE FAMILY"/>
    <property type="match status" value="1"/>
</dbReference>
<keyword evidence="2" id="KW-0547">Nucleotide-binding</keyword>
<keyword evidence="4" id="KW-0347">Helicase</keyword>
<dbReference type="GO" id="GO:0016787">
    <property type="term" value="F:hydrolase activity"/>
    <property type="evidence" value="ECO:0007669"/>
    <property type="project" value="UniProtKB-KW"/>
</dbReference>
<dbReference type="Proteomes" id="UP001168821">
    <property type="component" value="Unassembled WGS sequence"/>
</dbReference>
<dbReference type="InterPro" id="IPR038718">
    <property type="entry name" value="SNF2-like_sf"/>
</dbReference>
<dbReference type="AlphaFoldDB" id="A0AA38HHF5"/>
<dbReference type="InterPro" id="IPR000330">
    <property type="entry name" value="SNF2_N"/>
</dbReference>
<feature type="coiled-coil region" evidence="9">
    <location>
        <begin position="2"/>
        <end position="41"/>
    </location>
</feature>
<evidence type="ECO:0000256" key="2">
    <source>
        <dbReference type="ARBA" id="ARBA00022741"/>
    </source>
</evidence>
<evidence type="ECO:0000256" key="5">
    <source>
        <dbReference type="ARBA" id="ARBA00022840"/>
    </source>
</evidence>
<evidence type="ECO:0000313" key="12">
    <source>
        <dbReference type="EMBL" id="KAJ3617615.1"/>
    </source>
</evidence>
<dbReference type="PROSITE" id="PS51192">
    <property type="entry name" value="HELICASE_ATP_BIND_1"/>
    <property type="match status" value="1"/>
</dbReference>
<comment type="caution">
    <text evidence="12">The sequence shown here is derived from an EMBL/GenBank/DDBJ whole genome shotgun (WGS) entry which is preliminary data.</text>
</comment>
<dbReference type="EMBL" id="JALNTZ010002444">
    <property type="protein sequence ID" value="KAJ3617615.1"/>
    <property type="molecule type" value="Genomic_DNA"/>
</dbReference>
<name>A0AA38HHF5_9CUCU</name>
<dbReference type="InterPro" id="IPR027417">
    <property type="entry name" value="P-loop_NTPase"/>
</dbReference>
<dbReference type="Gene3D" id="3.40.50.10810">
    <property type="entry name" value="Tandem AAA-ATPase domain"/>
    <property type="match status" value="1"/>
</dbReference>
<feature type="compositionally biased region" description="Basic and acidic residues" evidence="10">
    <location>
        <begin position="75"/>
        <end position="84"/>
    </location>
</feature>
<keyword evidence="6" id="KW-0156">Chromatin regulator</keyword>
<evidence type="ECO:0000313" key="13">
    <source>
        <dbReference type="Proteomes" id="UP001168821"/>
    </source>
</evidence>
<reference evidence="12" key="1">
    <citation type="journal article" date="2023" name="G3 (Bethesda)">
        <title>Whole genome assemblies of Zophobas morio and Tenebrio molitor.</title>
        <authorList>
            <person name="Kaur S."/>
            <person name="Stinson S.A."/>
            <person name="diCenzo G.C."/>
        </authorList>
    </citation>
    <scope>NUCLEOTIDE SEQUENCE</scope>
    <source>
        <strain evidence="12">QUZm001</strain>
    </source>
</reference>
<dbReference type="SMART" id="SM00487">
    <property type="entry name" value="DEXDc"/>
    <property type="match status" value="1"/>
</dbReference>
<evidence type="ECO:0000256" key="8">
    <source>
        <dbReference type="ARBA" id="ARBA00023242"/>
    </source>
</evidence>
<feature type="region of interest" description="Disordered" evidence="10">
    <location>
        <begin position="71"/>
        <end position="107"/>
    </location>
</feature>
<protein>
    <recommendedName>
        <fullName evidence="11">Helicase ATP-binding domain-containing protein</fullName>
    </recommendedName>
</protein>
<dbReference type="InterPro" id="IPR014001">
    <property type="entry name" value="Helicase_ATP-bd"/>
</dbReference>
<keyword evidence="3" id="KW-0378">Hydrolase</keyword>
<evidence type="ECO:0000256" key="6">
    <source>
        <dbReference type="ARBA" id="ARBA00022853"/>
    </source>
</evidence>
<organism evidence="12 13">
    <name type="scientific">Zophobas morio</name>
    <dbReference type="NCBI Taxonomy" id="2755281"/>
    <lineage>
        <taxon>Eukaryota</taxon>
        <taxon>Metazoa</taxon>
        <taxon>Ecdysozoa</taxon>
        <taxon>Arthropoda</taxon>
        <taxon>Hexapoda</taxon>
        <taxon>Insecta</taxon>
        <taxon>Pterygota</taxon>
        <taxon>Neoptera</taxon>
        <taxon>Endopterygota</taxon>
        <taxon>Coleoptera</taxon>
        <taxon>Polyphaga</taxon>
        <taxon>Cucujiformia</taxon>
        <taxon>Tenebrionidae</taxon>
        <taxon>Zophobas</taxon>
    </lineage>
</organism>
<evidence type="ECO:0000256" key="7">
    <source>
        <dbReference type="ARBA" id="ARBA00023125"/>
    </source>
</evidence>
<keyword evidence="5" id="KW-0067">ATP-binding</keyword>
<evidence type="ECO:0000256" key="9">
    <source>
        <dbReference type="SAM" id="Coils"/>
    </source>
</evidence>
<dbReference type="GO" id="GO:0003677">
    <property type="term" value="F:DNA binding"/>
    <property type="evidence" value="ECO:0007669"/>
    <property type="project" value="UniProtKB-KW"/>
</dbReference>
<comment type="subcellular location">
    <subcellularLocation>
        <location evidence="1">Nucleus</location>
    </subcellularLocation>
</comment>
<keyword evidence="7" id="KW-0238">DNA-binding</keyword>
<keyword evidence="8" id="KW-0539">Nucleus</keyword>
<dbReference type="GO" id="GO:0006325">
    <property type="term" value="P:chromatin organization"/>
    <property type="evidence" value="ECO:0007669"/>
    <property type="project" value="UniProtKB-KW"/>
</dbReference>